<proteinExistence type="inferred from homology"/>
<keyword evidence="10" id="KW-1185">Reference proteome</keyword>
<dbReference type="Pfam" id="PF00926">
    <property type="entry name" value="DHBP_synthase"/>
    <property type="match status" value="1"/>
</dbReference>
<evidence type="ECO:0000256" key="4">
    <source>
        <dbReference type="ARBA" id="ARBA00005520"/>
    </source>
</evidence>
<organism evidence="9 10">
    <name type="scientific">Nocardia salmonicida</name>
    <dbReference type="NCBI Taxonomy" id="53431"/>
    <lineage>
        <taxon>Bacteria</taxon>
        <taxon>Bacillati</taxon>
        <taxon>Actinomycetota</taxon>
        <taxon>Actinomycetes</taxon>
        <taxon>Mycobacteriales</taxon>
        <taxon>Nocardiaceae</taxon>
        <taxon>Nocardia</taxon>
    </lineage>
</organism>
<comment type="similarity">
    <text evidence="4">In the N-terminal section; belongs to the DHBP synthase family.</text>
</comment>
<dbReference type="InterPro" id="IPR017945">
    <property type="entry name" value="DHBP_synth_RibB-like_a/b_dom"/>
</dbReference>
<comment type="catalytic activity">
    <reaction evidence="1">
        <text>D-ribulose 5-phosphate = (2S)-2-hydroxy-3-oxobutyl phosphate + formate + H(+)</text>
        <dbReference type="Rhea" id="RHEA:18457"/>
        <dbReference type="ChEBI" id="CHEBI:15378"/>
        <dbReference type="ChEBI" id="CHEBI:15740"/>
        <dbReference type="ChEBI" id="CHEBI:58121"/>
        <dbReference type="ChEBI" id="CHEBI:58830"/>
        <dbReference type="EC" id="4.1.99.12"/>
    </reaction>
</comment>
<evidence type="ECO:0000259" key="8">
    <source>
        <dbReference type="Pfam" id="PF00925"/>
    </source>
</evidence>
<evidence type="ECO:0000256" key="2">
    <source>
        <dbReference type="ARBA" id="ARBA00002284"/>
    </source>
</evidence>
<feature type="domain" description="GTP cyclohydrolase II" evidence="8">
    <location>
        <begin position="222"/>
        <end position="295"/>
    </location>
</feature>
<dbReference type="Gene3D" id="3.40.50.10990">
    <property type="entry name" value="GTP cyclohydrolase II"/>
    <property type="match status" value="1"/>
</dbReference>
<dbReference type="InterPro" id="IPR032677">
    <property type="entry name" value="GTP_cyclohydro_II"/>
</dbReference>
<protein>
    <recommendedName>
        <fullName evidence="5">3,4-dihydroxy-2-butanone-4-phosphate synthase</fullName>
        <ecNumber evidence="5">4.1.99.12</ecNumber>
    </recommendedName>
</protein>
<dbReference type="PANTHER" id="PTHR21327:SF18">
    <property type="entry name" value="3,4-DIHYDROXY-2-BUTANONE 4-PHOSPHATE SYNTHASE"/>
    <property type="match status" value="1"/>
</dbReference>
<keyword evidence="7" id="KW-0479">Metal-binding</keyword>
<dbReference type="SUPFAM" id="SSF55821">
    <property type="entry name" value="YrdC/RibB"/>
    <property type="match status" value="1"/>
</dbReference>
<dbReference type="InterPro" id="IPR036144">
    <property type="entry name" value="RibA-like_sf"/>
</dbReference>
<comment type="function">
    <text evidence="2">Catalyzes the conversion of D-ribulose 5-phosphate to formate and 3,4-dihydroxy-2-butanone 4-phosphate.</text>
</comment>
<gene>
    <name evidence="9" type="ORF">OG308_24025</name>
</gene>
<dbReference type="RefSeq" id="WP_405146683.1">
    <property type="nucleotide sequence ID" value="NZ_CP109527.1"/>
</dbReference>
<sequence>MDRTAIGSALSDLRAGRPVLVHAGTGFGEGYDIVVPAALADTRWAAWAVRWSSGLLFAPLPAEVADALDLPLMVRDSDNPQTRAHAVAVDAAVGVTTGISASDRARTARVLADPGSTPADFTRPGHLVPVVASDGGVLENPGRVEAAVDLCRLAGLPPVALSGQLLRGDGEPVRGPDAVDLGDSHRPPIVDVADLVTHRLFAGDGVRGRVTRMPRAGWSAAHNAFDVAGFIDEVTGAQHLVLHGPTPSDFPVVSVHVECPMGDIFGSDSCACGRRLAEAKARIAVEGGLMVYLRHPYCRDAPIPAAHAWTPADDGALAAILSSLGMSAVRLLEGPANPDLLRLTGITAIPRGRR</sequence>
<dbReference type="Proteomes" id="UP001621418">
    <property type="component" value="Chromosome"/>
</dbReference>
<name>A0ABZ1N374_9NOCA</name>
<dbReference type="EMBL" id="CP109527">
    <property type="protein sequence ID" value="WTY34370.1"/>
    <property type="molecule type" value="Genomic_DNA"/>
</dbReference>
<reference evidence="9 10" key="1">
    <citation type="submission" date="2022-10" db="EMBL/GenBank/DDBJ databases">
        <title>The complete genomes of actinobacterial strains from the NBC collection.</title>
        <authorList>
            <person name="Joergensen T.S."/>
            <person name="Alvarez Arevalo M."/>
            <person name="Sterndorff E.B."/>
            <person name="Faurdal D."/>
            <person name="Vuksanovic O."/>
            <person name="Mourched A.-S."/>
            <person name="Charusanti P."/>
            <person name="Shaw S."/>
            <person name="Blin K."/>
            <person name="Weber T."/>
        </authorList>
    </citation>
    <scope>NUCLEOTIDE SEQUENCE [LARGE SCALE GENOMIC DNA]</scope>
    <source>
        <strain evidence="9 10">NBC_01413</strain>
    </source>
</reference>
<dbReference type="Gene3D" id="3.90.870.10">
    <property type="entry name" value="DHBP synthase"/>
    <property type="match status" value="1"/>
</dbReference>
<evidence type="ECO:0000256" key="6">
    <source>
        <dbReference type="ARBA" id="ARBA00022619"/>
    </source>
</evidence>
<evidence type="ECO:0000256" key="5">
    <source>
        <dbReference type="ARBA" id="ARBA00012153"/>
    </source>
</evidence>
<accession>A0ABZ1N374</accession>
<comment type="pathway">
    <text evidence="3">Cofactor biosynthesis; riboflavin biosynthesis; 2-hydroxy-3-oxobutyl phosphate from D-ribulose 5-phosphate: step 1/1.</text>
</comment>
<evidence type="ECO:0000313" key="10">
    <source>
        <dbReference type="Proteomes" id="UP001621418"/>
    </source>
</evidence>
<evidence type="ECO:0000256" key="7">
    <source>
        <dbReference type="ARBA" id="ARBA00022723"/>
    </source>
</evidence>
<evidence type="ECO:0000313" key="9">
    <source>
        <dbReference type="EMBL" id="WTY34370.1"/>
    </source>
</evidence>
<dbReference type="InterPro" id="IPR000422">
    <property type="entry name" value="DHBP_synthase_RibB"/>
</dbReference>
<dbReference type="PANTHER" id="PTHR21327">
    <property type="entry name" value="GTP CYCLOHYDROLASE II-RELATED"/>
    <property type="match status" value="1"/>
</dbReference>
<dbReference type="Pfam" id="PF00925">
    <property type="entry name" value="GTP_cyclohydro2"/>
    <property type="match status" value="1"/>
</dbReference>
<keyword evidence="6" id="KW-0686">Riboflavin biosynthesis</keyword>
<evidence type="ECO:0000256" key="1">
    <source>
        <dbReference type="ARBA" id="ARBA00000141"/>
    </source>
</evidence>
<evidence type="ECO:0000256" key="3">
    <source>
        <dbReference type="ARBA" id="ARBA00004904"/>
    </source>
</evidence>
<dbReference type="EC" id="4.1.99.12" evidence="5"/>
<dbReference type="SUPFAM" id="SSF142695">
    <property type="entry name" value="RibA-like"/>
    <property type="match status" value="1"/>
</dbReference>